<accession>A0AAW8FBL3</accession>
<protein>
    <submittedName>
        <fullName evidence="2">Uncharacterized protein</fullName>
    </submittedName>
</protein>
<feature type="compositionally biased region" description="Basic and acidic residues" evidence="1">
    <location>
        <begin position="1"/>
        <end position="10"/>
    </location>
</feature>
<sequence>MGALGGRDDQGAGPVGGQARDVRTEADEEFDATVPPALGADRDT</sequence>
<comment type="caution">
    <text evidence="2">The sequence shown here is derived from an EMBL/GenBank/DDBJ whole genome shotgun (WGS) entry which is preliminary data.</text>
</comment>
<name>A0AAW8FBL3_9ACTN</name>
<reference evidence="2" key="1">
    <citation type="submission" date="2023-07" db="EMBL/GenBank/DDBJ databases">
        <title>Comparative genomics of wheat-associated soil bacteria to identify genetic determinants of phenazine resistance.</title>
        <authorList>
            <person name="Mouncey N."/>
        </authorList>
    </citation>
    <scope>NUCLEOTIDE SEQUENCE</scope>
    <source>
        <strain evidence="2">V4I22</strain>
    </source>
</reference>
<proteinExistence type="predicted"/>
<organism evidence="2 3">
    <name type="scientific">Streptomyces canus</name>
    <dbReference type="NCBI Taxonomy" id="58343"/>
    <lineage>
        <taxon>Bacteria</taxon>
        <taxon>Bacillati</taxon>
        <taxon>Actinomycetota</taxon>
        <taxon>Actinomycetes</taxon>
        <taxon>Kitasatosporales</taxon>
        <taxon>Streptomycetaceae</taxon>
        <taxon>Streptomyces</taxon>
        <taxon>Streptomyces aurantiacus group</taxon>
    </lineage>
</organism>
<dbReference type="RefSeq" id="WP_373430946.1">
    <property type="nucleotide sequence ID" value="NZ_JAUSZV010000005.1"/>
</dbReference>
<dbReference type="Proteomes" id="UP001234216">
    <property type="component" value="Unassembled WGS sequence"/>
</dbReference>
<gene>
    <name evidence="2" type="ORF">QFZ22_003459</name>
</gene>
<evidence type="ECO:0000256" key="1">
    <source>
        <dbReference type="SAM" id="MobiDB-lite"/>
    </source>
</evidence>
<feature type="region of interest" description="Disordered" evidence="1">
    <location>
        <begin position="1"/>
        <end position="44"/>
    </location>
</feature>
<dbReference type="AlphaFoldDB" id="A0AAW8FBL3"/>
<dbReference type="EMBL" id="JAUSZV010000005">
    <property type="protein sequence ID" value="MDQ0907474.1"/>
    <property type="molecule type" value="Genomic_DNA"/>
</dbReference>
<evidence type="ECO:0000313" key="2">
    <source>
        <dbReference type="EMBL" id="MDQ0907474.1"/>
    </source>
</evidence>
<evidence type="ECO:0000313" key="3">
    <source>
        <dbReference type="Proteomes" id="UP001234216"/>
    </source>
</evidence>